<evidence type="ECO:0000256" key="7">
    <source>
        <dbReference type="ARBA" id="ARBA00022917"/>
    </source>
</evidence>
<evidence type="ECO:0000256" key="8">
    <source>
        <dbReference type="ARBA" id="ARBA00023146"/>
    </source>
</evidence>
<keyword evidence="6 10" id="KW-0067">ATP-binding</keyword>
<organism evidence="11 12">
    <name type="scientific">Paracoccus fontiphilus</name>
    <dbReference type="NCBI Taxonomy" id="1815556"/>
    <lineage>
        <taxon>Bacteria</taxon>
        <taxon>Pseudomonadati</taxon>
        <taxon>Pseudomonadota</taxon>
        <taxon>Alphaproteobacteria</taxon>
        <taxon>Rhodobacterales</taxon>
        <taxon>Paracoccaceae</taxon>
        <taxon>Paracoccus</taxon>
    </lineage>
</organism>
<feature type="binding site" evidence="10">
    <location>
        <position position="293"/>
    </location>
    <ligand>
        <name>ATP</name>
        <dbReference type="ChEBI" id="CHEBI:30616"/>
    </ligand>
</feature>
<evidence type="ECO:0000313" key="12">
    <source>
        <dbReference type="Proteomes" id="UP001595557"/>
    </source>
</evidence>
<keyword evidence="8 10" id="KW-0030">Aminoacyl-tRNA synthetase</keyword>
<keyword evidence="7 10" id="KW-0648">Protein biosynthesis</keyword>
<dbReference type="Gene3D" id="1.10.10.350">
    <property type="match status" value="1"/>
</dbReference>
<dbReference type="EC" id="6.1.1.6" evidence="10"/>
<evidence type="ECO:0000256" key="2">
    <source>
        <dbReference type="ARBA" id="ARBA00005594"/>
    </source>
</evidence>
<feature type="short sequence motif" description="'HIGH' region" evidence="10">
    <location>
        <begin position="44"/>
        <end position="52"/>
    </location>
</feature>
<dbReference type="Gene3D" id="3.40.50.620">
    <property type="entry name" value="HUPs"/>
    <property type="match status" value="2"/>
</dbReference>
<dbReference type="NCBIfam" id="TIGR00467">
    <property type="entry name" value="lysS_arch"/>
    <property type="match status" value="1"/>
</dbReference>
<reference evidence="12" key="1">
    <citation type="journal article" date="2019" name="Int. J. Syst. Evol. Microbiol.">
        <title>The Global Catalogue of Microorganisms (GCM) 10K type strain sequencing project: providing services to taxonomists for standard genome sequencing and annotation.</title>
        <authorList>
            <consortium name="The Broad Institute Genomics Platform"/>
            <consortium name="The Broad Institute Genome Sequencing Center for Infectious Disease"/>
            <person name="Wu L."/>
            <person name="Ma J."/>
        </authorList>
    </citation>
    <scope>NUCLEOTIDE SEQUENCE [LARGE SCALE GENOMIC DNA]</scope>
    <source>
        <strain evidence="12">KCTC 52239</strain>
    </source>
</reference>
<comment type="subcellular location">
    <subcellularLocation>
        <location evidence="1 10">Cytoplasm</location>
    </subcellularLocation>
</comment>
<proteinExistence type="inferred from homology"/>
<dbReference type="PANTHER" id="PTHR37940:SF1">
    <property type="entry name" value="LYSINE--TRNA LIGASE"/>
    <property type="match status" value="1"/>
</dbReference>
<protein>
    <recommendedName>
        <fullName evidence="10">Lysine--tRNA ligase</fullName>
        <ecNumber evidence="10">6.1.1.6</ecNumber>
    </recommendedName>
    <alternativeName>
        <fullName evidence="10">Lysyl-tRNA synthetase</fullName>
        <shortName evidence="10">LysRS</shortName>
    </alternativeName>
</protein>
<dbReference type="Pfam" id="PF01921">
    <property type="entry name" value="tRNA-synt_1f"/>
    <property type="match status" value="1"/>
</dbReference>
<dbReference type="PROSITE" id="PS00178">
    <property type="entry name" value="AA_TRNA_LIGASE_I"/>
    <property type="match status" value="1"/>
</dbReference>
<dbReference type="HAMAP" id="MF_00177">
    <property type="entry name" value="Lys_tRNA_synth_class1"/>
    <property type="match status" value="1"/>
</dbReference>
<feature type="short sequence motif" description="'KMSKS' region" evidence="10">
    <location>
        <begin position="290"/>
        <end position="294"/>
    </location>
</feature>
<dbReference type="GO" id="GO:0004824">
    <property type="term" value="F:lysine-tRNA ligase activity"/>
    <property type="evidence" value="ECO:0007669"/>
    <property type="project" value="UniProtKB-EC"/>
</dbReference>
<dbReference type="NCBIfam" id="NF001968">
    <property type="entry name" value="PRK00750.1-2"/>
    <property type="match status" value="1"/>
</dbReference>
<keyword evidence="5 10" id="KW-0547">Nucleotide-binding</keyword>
<evidence type="ECO:0000256" key="1">
    <source>
        <dbReference type="ARBA" id="ARBA00004496"/>
    </source>
</evidence>
<dbReference type="SUPFAM" id="SSF48163">
    <property type="entry name" value="An anticodon-binding domain of class I aminoacyl-tRNA synthetases"/>
    <property type="match status" value="1"/>
</dbReference>
<evidence type="ECO:0000256" key="5">
    <source>
        <dbReference type="ARBA" id="ARBA00022741"/>
    </source>
</evidence>
<dbReference type="SUPFAM" id="SSF52374">
    <property type="entry name" value="Nucleotidylyl transferase"/>
    <property type="match status" value="1"/>
</dbReference>
<comment type="similarity">
    <text evidence="2 10">Belongs to the class-I aminoacyl-tRNA synthetase family.</text>
</comment>
<keyword evidence="12" id="KW-1185">Reference proteome</keyword>
<comment type="caution">
    <text evidence="11">The sequence shown here is derived from an EMBL/GenBank/DDBJ whole genome shotgun (WGS) entry which is preliminary data.</text>
</comment>
<dbReference type="InterPro" id="IPR008925">
    <property type="entry name" value="aa_tRNA-synth_I_cd-bd_sf"/>
</dbReference>
<dbReference type="EMBL" id="JBHRTE010000098">
    <property type="protein sequence ID" value="MFC3170302.1"/>
    <property type="molecule type" value="Genomic_DNA"/>
</dbReference>
<dbReference type="InterPro" id="IPR020751">
    <property type="entry name" value="aa-tRNA-synth_I_codon-bd_sub2"/>
</dbReference>
<dbReference type="InterPro" id="IPR001412">
    <property type="entry name" value="aa-tRNA-synth_I_CS"/>
</dbReference>
<dbReference type="InterPro" id="IPR014729">
    <property type="entry name" value="Rossmann-like_a/b/a_fold"/>
</dbReference>
<name>A0ABV7INQ1_9RHOB</name>
<evidence type="ECO:0000256" key="10">
    <source>
        <dbReference type="HAMAP-Rule" id="MF_00177"/>
    </source>
</evidence>
<keyword evidence="4 10" id="KW-0436">Ligase</keyword>
<evidence type="ECO:0000256" key="4">
    <source>
        <dbReference type="ARBA" id="ARBA00022598"/>
    </source>
</evidence>
<accession>A0ABV7INQ1</accession>
<evidence type="ECO:0000256" key="6">
    <source>
        <dbReference type="ARBA" id="ARBA00022840"/>
    </source>
</evidence>
<sequence length="527" mass="59632">MTTLRDAAMQSKVWPFEEARRVLKRYEKKDPEKGYVLFETGYGPSGLPHIGTFGEVARTTMIRRAFQIISDIPTRLFCFSDDMDGMRKVPENVPNQDMLRQHLQEPLTTVPDPFGEYDSFGGHNNAMLRRFLDTFGFEYEFISATEFYKSGQFDDTLLLAAERYDAIMEVMLASLREERQQTYSCFLPISPKTGKVLYVPIKHVDAKNGTITFDDEDGHELTLPVTGGNVKLQWKPDFGARWAALDVDFEMYGKDHSTNTPIYDGICRILGGRAPEHFTYELFLDQHGQKISKSKGNGLSIDEWLTYAATESLSYFMYQKPKTAKRMYFDVIPKAVDEYHQQLRAYPDQPVDQQLANPVWHIHGGDVPASDMVVPFQMLLNLASVAGAKDKDGLWGFIRRYAPEASPETHPGLDQAAGFAVRYFTDFVAPTRQFRAPTEVERRAMEDLAGRLAAWDQPADPEALQSMVFAIGKDHGFEPLRDWFAALYQVLLGADQGPRFGGFIALYGIDETRALIERALAGELAEA</sequence>
<dbReference type="InterPro" id="IPR002904">
    <property type="entry name" value="Lys-tRNA-ligase"/>
</dbReference>
<keyword evidence="3 10" id="KW-0963">Cytoplasm</keyword>
<dbReference type="PANTHER" id="PTHR37940">
    <property type="entry name" value="LYSINE--TRNA LIGASE"/>
    <property type="match status" value="1"/>
</dbReference>
<comment type="catalytic activity">
    <reaction evidence="9 10">
        <text>tRNA(Lys) + L-lysine + ATP = L-lysyl-tRNA(Lys) + AMP + diphosphate</text>
        <dbReference type="Rhea" id="RHEA:20792"/>
        <dbReference type="Rhea" id="RHEA-COMP:9696"/>
        <dbReference type="Rhea" id="RHEA-COMP:9697"/>
        <dbReference type="ChEBI" id="CHEBI:30616"/>
        <dbReference type="ChEBI" id="CHEBI:32551"/>
        <dbReference type="ChEBI" id="CHEBI:33019"/>
        <dbReference type="ChEBI" id="CHEBI:78442"/>
        <dbReference type="ChEBI" id="CHEBI:78529"/>
        <dbReference type="ChEBI" id="CHEBI:456215"/>
        <dbReference type="EC" id="6.1.1.6"/>
    </reaction>
</comment>
<evidence type="ECO:0000256" key="9">
    <source>
        <dbReference type="ARBA" id="ARBA00048573"/>
    </source>
</evidence>
<dbReference type="RefSeq" id="WP_207470708.1">
    <property type="nucleotide sequence ID" value="NZ_JAFNAW010000049.1"/>
</dbReference>
<evidence type="ECO:0000313" key="11">
    <source>
        <dbReference type="EMBL" id="MFC3170302.1"/>
    </source>
</evidence>
<gene>
    <name evidence="10" type="primary">lysS</name>
    <name evidence="11" type="ORF">ACFOD7_19905</name>
</gene>
<evidence type="ECO:0000256" key="3">
    <source>
        <dbReference type="ARBA" id="ARBA00022490"/>
    </source>
</evidence>
<dbReference type="Proteomes" id="UP001595557">
    <property type="component" value="Unassembled WGS sequence"/>
</dbReference>